<evidence type="ECO:0000313" key="2">
    <source>
        <dbReference type="EMBL" id="MFC5133899.1"/>
    </source>
</evidence>
<keyword evidence="1" id="KW-0812">Transmembrane</keyword>
<dbReference type="Proteomes" id="UP001596145">
    <property type="component" value="Unassembled WGS sequence"/>
</dbReference>
<name>A0ABD5QNZ4_9EURY</name>
<keyword evidence="1" id="KW-0472">Membrane</keyword>
<comment type="caution">
    <text evidence="2">The sequence shown here is derived from an EMBL/GenBank/DDBJ whole genome shotgun (WGS) entry which is preliminary data.</text>
</comment>
<dbReference type="EMBL" id="JBHSKV010000006">
    <property type="protein sequence ID" value="MFC5133899.1"/>
    <property type="molecule type" value="Genomic_DNA"/>
</dbReference>
<sequence length="86" mass="8861">MTGTTGTTERGESPPIAAVAPVVFGVVLSLTAFAYFVTVNAIDWVTVTVLAYPVQAVAPFVVISGAILTIPIIIPTVLVTMKATAK</sequence>
<protein>
    <recommendedName>
        <fullName evidence="4">Cox cluster protein</fullName>
    </recommendedName>
</protein>
<evidence type="ECO:0000256" key="1">
    <source>
        <dbReference type="SAM" id="Phobius"/>
    </source>
</evidence>
<dbReference type="AlphaFoldDB" id="A0ABD5QNZ4"/>
<evidence type="ECO:0008006" key="4">
    <source>
        <dbReference type="Google" id="ProtNLM"/>
    </source>
</evidence>
<proteinExistence type="predicted"/>
<gene>
    <name evidence="2" type="ORF">ACFPJA_04065</name>
</gene>
<dbReference type="RefSeq" id="WP_122106863.1">
    <property type="nucleotide sequence ID" value="NZ_JBHSKV010000006.1"/>
</dbReference>
<organism evidence="2 3">
    <name type="scientific">Halorubrum glutamatedens</name>
    <dbReference type="NCBI Taxonomy" id="2707018"/>
    <lineage>
        <taxon>Archaea</taxon>
        <taxon>Methanobacteriati</taxon>
        <taxon>Methanobacteriota</taxon>
        <taxon>Stenosarchaea group</taxon>
        <taxon>Halobacteria</taxon>
        <taxon>Halobacteriales</taxon>
        <taxon>Haloferacaceae</taxon>
        <taxon>Halorubrum</taxon>
    </lineage>
</organism>
<feature type="transmembrane region" description="Helical" evidence="1">
    <location>
        <begin position="57"/>
        <end position="81"/>
    </location>
</feature>
<reference evidence="2 3" key="1">
    <citation type="journal article" date="2019" name="Int. J. Syst. Evol. Microbiol.">
        <title>The Global Catalogue of Microorganisms (GCM) 10K type strain sequencing project: providing services to taxonomists for standard genome sequencing and annotation.</title>
        <authorList>
            <consortium name="The Broad Institute Genomics Platform"/>
            <consortium name="The Broad Institute Genome Sequencing Center for Infectious Disease"/>
            <person name="Wu L."/>
            <person name="Ma J."/>
        </authorList>
    </citation>
    <scope>NUCLEOTIDE SEQUENCE [LARGE SCALE GENOMIC DNA]</scope>
    <source>
        <strain evidence="2 3">CGMCC 1.16026</strain>
    </source>
</reference>
<feature type="transmembrane region" description="Helical" evidence="1">
    <location>
        <begin position="16"/>
        <end position="37"/>
    </location>
</feature>
<accession>A0ABD5QNZ4</accession>
<keyword evidence="3" id="KW-1185">Reference proteome</keyword>
<keyword evidence="1" id="KW-1133">Transmembrane helix</keyword>
<evidence type="ECO:0000313" key="3">
    <source>
        <dbReference type="Proteomes" id="UP001596145"/>
    </source>
</evidence>